<protein>
    <recommendedName>
        <fullName evidence="4">Outer membrane insertion C-signal</fullName>
    </recommendedName>
</protein>
<keyword evidence="1" id="KW-0732">Signal</keyword>
<evidence type="ECO:0000313" key="3">
    <source>
        <dbReference type="Proteomes" id="UP001597361"/>
    </source>
</evidence>
<organism evidence="2 3">
    <name type="scientific">Belliella marina</name>
    <dbReference type="NCBI Taxonomy" id="1644146"/>
    <lineage>
        <taxon>Bacteria</taxon>
        <taxon>Pseudomonadati</taxon>
        <taxon>Bacteroidota</taxon>
        <taxon>Cytophagia</taxon>
        <taxon>Cytophagales</taxon>
        <taxon>Cyclobacteriaceae</taxon>
        <taxon>Belliella</taxon>
    </lineage>
</organism>
<dbReference type="EMBL" id="JBHUHR010000001">
    <property type="protein sequence ID" value="MFD2033279.1"/>
    <property type="molecule type" value="Genomic_DNA"/>
</dbReference>
<sequence>MYRNVFFISLVLLAGVSIKANSQSVFREAFAGVYHSGIVSQVGIGTDFDRKYYGEIRFSAADVLDQQFGIEGQFSRNWVRDDWFNFHTGLMLGYYFHEYVRVGVPLGFTIKPIENHRNFAILMEATPNIFVEEGYANLRANIGVRYSFGK</sequence>
<feature type="signal peptide" evidence="1">
    <location>
        <begin position="1"/>
        <end position="22"/>
    </location>
</feature>
<reference evidence="3" key="1">
    <citation type="journal article" date="2019" name="Int. J. Syst. Evol. Microbiol.">
        <title>The Global Catalogue of Microorganisms (GCM) 10K type strain sequencing project: providing services to taxonomists for standard genome sequencing and annotation.</title>
        <authorList>
            <consortium name="The Broad Institute Genomics Platform"/>
            <consortium name="The Broad Institute Genome Sequencing Center for Infectious Disease"/>
            <person name="Wu L."/>
            <person name="Ma J."/>
        </authorList>
    </citation>
    <scope>NUCLEOTIDE SEQUENCE [LARGE SCALE GENOMIC DNA]</scope>
    <source>
        <strain evidence="3">CGMCC 1.15180</strain>
    </source>
</reference>
<feature type="chain" id="PRO_5047305595" description="Outer membrane insertion C-signal" evidence="1">
    <location>
        <begin position="23"/>
        <end position="150"/>
    </location>
</feature>
<evidence type="ECO:0008006" key="4">
    <source>
        <dbReference type="Google" id="ProtNLM"/>
    </source>
</evidence>
<keyword evidence="3" id="KW-1185">Reference proteome</keyword>
<comment type="caution">
    <text evidence="2">The sequence shown here is derived from an EMBL/GenBank/DDBJ whole genome shotgun (WGS) entry which is preliminary data.</text>
</comment>
<name>A0ABW4VF42_9BACT</name>
<proteinExistence type="predicted"/>
<dbReference type="Proteomes" id="UP001597361">
    <property type="component" value="Unassembled WGS sequence"/>
</dbReference>
<accession>A0ABW4VF42</accession>
<gene>
    <name evidence="2" type="ORF">ACFSKL_00675</name>
</gene>
<evidence type="ECO:0000313" key="2">
    <source>
        <dbReference type="EMBL" id="MFD2033279.1"/>
    </source>
</evidence>
<dbReference type="RefSeq" id="WP_376882398.1">
    <property type="nucleotide sequence ID" value="NZ_JBHUHR010000001.1"/>
</dbReference>
<evidence type="ECO:0000256" key="1">
    <source>
        <dbReference type="SAM" id="SignalP"/>
    </source>
</evidence>